<evidence type="ECO:0000313" key="1">
    <source>
        <dbReference type="EMBL" id="MBB5787760.1"/>
    </source>
</evidence>
<dbReference type="Proteomes" id="UP000542813">
    <property type="component" value="Unassembled WGS sequence"/>
</dbReference>
<keyword evidence="2" id="KW-1185">Reference proteome</keyword>
<dbReference type="EMBL" id="JACHMM010000001">
    <property type="protein sequence ID" value="MBB5787760.1"/>
    <property type="molecule type" value="Genomic_DNA"/>
</dbReference>
<proteinExistence type="predicted"/>
<organism evidence="1 2">
    <name type="scientific">Jiangella mangrovi</name>
    <dbReference type="NCBI Taxonomy" id="1524084"/>
    <lineage>
        <taxon>Bacteria</taxon>
        <taxon>Bacillati</taxon>
        <taxon>Actinomycetota</taxon>
        <taxon>Actinomycetes</taxon>
        <taxon>Jiangellales</taxon>
        <taxon>Jiangellaceae</taxon>
        <taxon>Jiangella</taxon>
    </lineage>
</organism>
<dbReference type="Pfam" id="PF10604">
    <property type="entry name" value="Polyketide_cyc2"/>
    <property type="match status" value="1"/>
</dbReference>
<evidence type="ECO:0000313" key="2">
    <source>
        <dbReference type="Proteomes" id="UP000542813"/>
    </source>
</evidence>
<dbReference type="Gene3D" id="3.30.530.20">
    <property type="match status" value="1"/>
</dbReference>
<dbReference type="SUPFAM" id="SSF55961">
    <property type="entry name" value="Bet v1-like"/>
    <property type="match status" value="1"/>
</dbReference>
<dbReference type="InterPro" id="IPR023393">
    <property type="entry name" value="START-like_dom_sf"/>
</dbReference>
<accession>A0A7W9GPN8</accession>
<sequence>MTEAFHATTVIDQPADAVWTALTDWSRAADWMPGVEAVQAGGATAVGTELTVRARGKDRTSTITALDPGRSLTLTSVQGGVTADYAYTVEPSAGDTSESTTVMLAADVRTRGWWTMFGPLLRAAIRRADGGQLDAFRHAVTGAPGGTRGGTP</sequence>
<dbReference type="RefSeq" id="WP_184822032.1">
    <property type="nucleotide sequence ID" value="NZ_JACHMM010000001.1"/>
</dbReference>
<protein>
    <submittedName>
        <fullName evidence="1">Carbon monoxide dehydrogenase subunit G</fullName>
    </submittedName>
</protein>
<name>A0A7W9GPN8_9ACTN</name>
<dbReference type="AlphaFoldDB" id="A0A7W9GPN8"/>
<comment type="caution">
    <text evidence="1">The sequence shown here is derived from an EMBL/GenBank/DDBJ whole genome shotgun (WGS) entry which is preliminary data.</text>
</comment>
<dbReference type="InterPro" id="IPR019587">
    <property type="entry name" value="Polyketide_cyclase/dehydratase"/>
</dbReference>
<gene>
    <name evidence="1" type="ORF">HD601_002335</name>
</gene>
<reference evidence="1 2" key="1">
    <citation type="submission" date="2020-08" db="EMBL/GenBank/DDBJ databases">
        <title>Sequencing the genomes of 1000 actinobacteria strains.</title>
        <authorList>
            <person name="Klenk H.-P."/>
        </authorList>
    </citation>
    <scope>NUCLEOTIDE SEQUENCE [LARGE SCALE GENOMIC DNA]</scope>
    <source>
        <strain evidence="1 2">DSM 102122</strain>
    </source>
</reference>